<proteinExistence type="inferred from homology"/>
<reference evidence="6 7" key="1">
    <citation type="submission" date="2016-10" db="EMBL/GenBank/DDBJ databases">
        <authorList>
            <person name="de Groot N.N."/>
        </authorList>
    </citation>
    <scope>NUCLEOTIDE SEQUENCE [LARGE SCALE GENOMIC DNA]</scope>
    <source>
        <strain evidence="6 7">DSM 7343</strain>
    </source>
</reference>
<dbReference type="Proteomes" id="UP000199409">
    <property type="component" value="Unassembled WGS sequence"/>
</dbReference>
<dbReference type="InterPro" id="IPR036388">
    <property type="entry name" value="WH-like_DNA-bd_sf"/>
</dbReference>
<dbReference type="InterPro" id="IPR036390">
    <property type="entry name" value="WH_DNA-bd_sf"/>
</dbReference>
<keyword evidence="4" id="KW-0804">Transcription</keyword>
<evidence type="ECO:0000313" key="6">
    <source>
        <dbReference type="EMBL" id="SEA14901.1"/>
    </source>
</evidence>
<dbReference type="EMBL" id="FNQN01000003">
    <property type="protein sequence ID" value="SEA14901.1"/>
    <property type="molecule type" value="Genomic_DNA"/>
</dbReference>
<keyword evidence="7" id="KW-1185">Reference proteome</keyword>
<dbReference type="Pfam" id="PF03466">
    <property type="entry name" value="LysR_substrate"/>
    <property type="match status" value="1"/>
</dbReference>
<accession>A0A1H3YUM7</accession>
<keyword evidence="3" id="KW-0238">DNA-binding</keyword>
<dbReference type="OrthoDB" id="5317428at2"/>
<evidence type="ECO:0000256" key="1">
    <source>
        <dbReference type="ARBA" id="ARBA00009437"/>
    </source>
</evidence>
<dbReference type="Gene3D" id="3.40.190.10">
    <property type="entry name" value="Periplasmic binding protein-like II"/>
    <property type="match status" value="2"/>
</dbReference>
<name>A0A1H3YUM7_9BACT</name>
<evidence type="ECO:0000259" key="5">
    <source>
        <dbReference type="PROSITE" id="PS50931"/>
    </source>
</evidence>
<evidence type="ECO:0000256" key="2">
    <source>
        <dbReference type="ARBA" id="ARBA00023015"/>
    </source>
</evidence>
<dbReference type="PANTHER" id="PTHR30126">
    <property type="entry name" value="HTH-TYPE TRANSCRIPTIONAL REGULATOR"/>
    <property type="match status" value="1"/>
</dbReference>
<comment type="similarity">
    <text evidence="1">Belongs to the LysR transcriptional regulatory family.</text>
</comment>
<dbReference type="GO" id="GO:0000976">
    <property type="term" value="F:transcription cis-regulatory region binding"/>
    <property type="evidence" value="ECO:0007669"/>
    <property type="project" value="TreeGrafter"/>
</dbReference>
<dbReference type="GO" id="GO:0003700">
    <property type="term" value="F:DNA-binding transcription factor activity"/>
    <property type="evidence" value="ECO:0007669"/>
    <property type="project" value="InterPro"/>
</dbReference>
<dbReference type="CDD" id="cd08420">
    <property type="entry name" value="PBP2_CysL_like"/>
    <property type="match status" value="1"/>
</dbReference>
<evidence type="ECO:0000313" key="7">
    <source>
        <dbReference type="Proteomes" id="UP000199409"/>
    </source>
</evidence>
<evidence type="ECO:0000256" key="3">
    <source>
        <dbReference type="ARBA" id="ARBA00023125"/>
    </source>
</evidence>
<dbReference type="RefSeq" id="WP_092346077.1">
    <property type="nucleotide sequence ID" value="NZ_FNQN01000003.1"/>
</dbReference>
<dbReference type="STRING" id="37625.SAMN05660420_01386"/>
<dbReference type="InterPro" id="IPR005119">
    <property type="entry name" value="LysR_subst-bd"/>
</dbReference>
<dbReference type="AlphaFoldDB" id="A0A1H3YUM7"/>
<dbReference type="PROSITE" id="PS50931">
    <property type="entry name" value="HTH_LYSR"/>
    <property type="match status" value="1"/>
</dbReference>
<protein>
    <submittedName>
        <fullName evidence="6">Transcriptional regulator, LysR family</fullName>
    </submittedName>
</protein>
<dbReference type="Pfam" id="PF00126">
    <property type="entry name" value="HTH_1"/>
    <property type="match status" value="1"/>
</dbReference>
<organism evidence="6 7">
    <name type="scientific">Desulfuromusa kysingii</name>
    <dbReference type="NCBI Taxonomy" id="37625"/>
    <lineage>
        <taxon>Bacteria</taxon>
        <taxon>Pseudomonadati</taxon>
        <taxon>Thermodesulfobacteriota</taxon>
        <taxon>Desulfuromonadia</taxon>
        <taxon>Desulfuromonadales</taxon>
        <taxon>Geopsychrobacteraceae</taxon>
        <taxon>Desulfuromusa</taxon>
    </lineage>
</organism>
<dbReference type="PANTHER" id="PTHR30126:SF91">
    <property type="entry name" value="LYSR FAMILY TRANSCRIPTIONAL REGULATOR"/>
    <property type="match status" value="1"/>
</dbReference>
<gene>
    <name evidence="6" type="ORF">SAMN05660420_01386</name>
</gene>
<dbReference type="InterPro" id="IPR000847">
    <property type="entry name" value="LysR_HTH_N"/>
</dbReference>
<sequence>MNISLRKLEIFTTVALSGSVTKTAEKLRLSQSAVSMALSDLESRYDEPLFVRQGRKLYLNDRGRSLLPLAQEILTQAVAIEQLLADSTAEPMGQLQIGASTTIGNYLLPLLMGKFSKTYPKASIAMQVANSDVISNMLDKGELDLALIEGPCHLNRLEQHFWRDDQLVVIAGQKHPWTTRKEVQHQDLIHADWIVREEGSGTREVFEQAMDRKVPSLPAVIELGHTEAIKKAVEAGLGVSCLSRLAVQRELDHGWLVEIKTVLKLQRPLTLLLRKDESRSLLLKACLKILQPAWDEHDETAAITIKNNSQG</sequence>
<dbReference type="SUPFAM" id="SSF53850">
    <property type="entry name" value="Periplasmic binding protein-like II"/>
    <property type="match status" value="1"/>
</dbReference>
<dbReference type="SUPFAM" id="SSF46785">
    <property type="entry name" value="Winged helix' DNA-binding domain"/>
    <property type="match status" value="1"/>
</dbReference>
<keyword evidence="2" id="KW-0805">Transcription regulation</keyword>
<dbReference type="PRINTS" id="PR00039">
    <property type="entry name" value="HTHLYSR"/>
</dbReference>
<feature type="domain" description="HTH lysR-type" evidence="5">
    <location>
        <begin position="3"/>
        <end position="60"/>
    </location>
</feature>
<evidence type="ECO:0000256" key="4">
    <source>
        <dbReference type="ARBA" id="ARBA00023163"/>
    </source>
</evidence>
<dbReference type="Gene3D" id="1.10.10.10">
    <property type="entry name" value="Winged helix-like DNA-binding domain superfamily/Winged helix DNA-binding domain"/>
    <property type="match status" value="1"/>
</dbReference>